<dbReference type="PANTHER" id="PTHR42930">
    <property type="entry name" value="PHOSPHATE-SPECIFIC TRANSPORT SYSTEM ACCESSORY PROTEIN PHOU"/>
    <property type="match status" value="1"/>
</dbReference>
<keyword evidence="6 8" id="KW-0592">Phosphate transport</keyword>
<feature type="domain" description="PhoU" evidence="9">
    <location>
        <begin position="18"/>
        <end position="103"/>
    </location>
</feature>
<dbReference type="Pfam" id="PF01895">
    <property type="entry name" value="PhoU"/>
    <property type="match status" value="2"/>
</dbReference>
<evidence type="ECO:0000256" key="5">
    <source>
        <dbReference type="ARBA" id="ARBA00022490"/>
    </source>
</evidence>
<comment type="subcellular location">
    <subcellularLocation>
        <location evidence="1 8">Cytoplasm</location>
    </subcellularLocation>
</comment>
<dbReference type="InterPro" id="IPR028366">
    <property type="entry name" value="PhoU"/>
</dbReference>
<evidence type="ECO:0000313" key="10">
    <source>
        <dbReference type="EMBL" id="PCJ41766.1"/>
    </source>
</evidence>
<reference evidence="11" key="1">
    <citation type="submission" date="2017-08" db="EMBL/GenBank/DDBJ databases">
        <title>A dynamic microbial community with high functional redundancy inhabits the cold, oxic subseafloor aquifer.</title>
        <authorList>
            <person name="Tully B.J."/>
            <person name="Wheat C.G."/>
            <person name="Glazer B.T."/>
            <person name="Huber J.A."/>
        </authorList>
    </citation>
    <scope>NUCLEOTIDE SEQUENCE [LARGE SCALE GENOMIC DNA]</scope>
</reference>
<dbReference type="GO" id="GO:0030643">
    <property type="term" value="P:intracellular phosphate ion homeostasis"/>
    <property type="evidence" value="ECO:0007669"/>
    <property type="project" value="InterPro"/>
</dbReference>
<proteinExistence type="inferred from homology"/>
<evidence type="ECO:0000256" key="3">
    <source>
        <dbReference type="ARBA" id="ARBA00011738"/>
    </source>
</evidence>
<dbReference type="GO" id="GO:0006817">
    <property type="term" value="P:phosphate ion transport"/>
    <property type="evidence" value="ECO:0007669"/>
    <property type="project" value="UniProtKB-KW"/>
</dbReference>
<dbReference type="GO" id="GO:0045936">
    <property type="term" value="P:negative regulation of phosphate metabolic process"/>
    <property type="evidence" value="ECO:0007669"/>
    <property type="project" value="InterPro"/>
</dbReference>
<sequence>MSLHFQRDLESLKKEILLIGGLVEEAINNSVRALKNRDVALAESVINKEYIIDEKEVQIEEECLKILALHQPVATDLRLVVVILKVNNDLERMGDFATNIAQRALFLSEHDPLPYLIEFINDLPVMVQKMVKDTLDALVKMDTEIARSVILADDAVDDINRLMYKKVNETIVADSSTTERAINLLSTSRYLERIADLSTNIAEDVIFMVEGNVIRHDTSHE</sequence>
<dbReference type="InterPro" id="IPR038078">
    <property type="entry name" value="PhoU-like_sf"/>
</dbReference>
<gene>
    <name evidence="10" type="primary">phoU</name>
    <name evidence="10" type="ORF">COA71_07065</name>
</gene>
<dbReference type="FunFam" id="1.20.58.220:FF:000004">
    <property type="entry name" value="Phosphate-specific transport system accessory protein PhoU"/>
    <property type="match status" value="1"/>
</dbReference>
<evidence type="ECO:0000256" key="2">
    <source>
        <dbReference type="ARBA" id="ARBA00008107"/>
    </source>
</evidence>
<name>A0A2A5CEG2_9GAMM</name>
<evidence type="ECO:0000256" key="8">
    <source>
        <dbReference type="PIRNR" id="PIRNR003107"/>
    </source>
</evidence>
<evidence type="ECO:0000256" key="1">
    <source>
        <dbReference type="ARBA" id="ARBA00004496"/>
    </source>
</evidence>
<feature type="domain" description="PhoU" evidence="9">
    <location>
        <begin position="126"/>
        <end position="205"/>
    </location>
</feature>
<dbReference type="InterPro" id="IPR026022">
    <property type="entry name" value="PhoU_dom"/>
</dbReference>
<dbReference type="EMBL" id="NVWI01000004">
    <property type="protein sequence ID" value="PCJ41766.1"/>
    <property type="molecule type" value="Genomic_DNA"/>
</dbReference>
<dbReference type="AlphaFoldDB" id="A0A2A5CEG2"/>
<dbReference type="PANTHER" id="PTHR42930:SF3">
    <property type="entry name" value="PHOSPHATE-SPECIFIC TRANSPORT SYSTEM ACCESSORY PROTEIN PHOU"/>
    <property type="match status" value="1"/>
</dbReference>
<dbReference type="Gene3D" id="1.20.58.220">
    <property type="entry name" value="Phosphate transport system protein phou homolog 2, domain 2"/>
    <property type="match status" value="1"/>
</dbReference>
<protein>
    <recommendedName>
        <fullName evidence="8">Phosphate-specific transport system accessory protein PhoU</fullName>
    </recommendedName>
</protein>
<evidence type="ECO:0000256" key="6">
    <source>
        <dbReference type="ARBA" id="ARBA00022592"/>
    </source>
</evidence>
<comment type="caution">
    <text evidence="10">The sequence shown here is derived from an EMBL/GenBank/DDBJ whole genome shotgun (WGS) entry which is preliminary data.</text>
</comment>
<evidence type="ECO:0000256" key="7">
    <source>
        <dbReference type="ARBA" id="ARBA00056181"/>
    </source>
</evidence>
<comment type="function">
    <text evidence="7 8">Plays a role in the regulation of phosphate uptake.</text>
</comment>
<keyword evidence="4 8" id="KW-0813">Transport</keyword>
<keyword evidence="5 8" id="KW-0963">Cytoplasm</keyword>
<dbReference type="NCBIfam" id="TIGR02135">
    <property type="entry name" value="phoU_full"/>
    <property type="match status" value="1"/>
</dbReference>
<dbReference type="GO" id="GO:0005737">
    <property type="term" value="C:cytoplasm"/>
    <property type="evidence" value="ECO:0007669"/>
    <property type="project" value="UniProtKB-SubCell"/>
</dbReference>
<organism evidence="10 11">
    <name type="scientific">SAR86 cluster bacterium</name>
    <dbReference type="NCBI Taxonomy" id="2030880"/>
    <lineage>
        <taxon>Bacteria</taxon>
        <taxon>Pseudomonadati</taxon>
        <taxon>Pseudomonadota</taxon>
        <taxon>Gammaproteobacteria</taxon>
        <taxon>SAR86 cluster</taxon>
    </lineage>
</organism>
<dbReference type="SUPFAM" id="SSF109755">
    <property type="entry name" value="PhoU-like"/>
    <property type="match status" value="1"/>
</dbReference>
<evidence type="ECO:0000259" key="9">
    <source>
        <dbReference type="Pfam" id="PF01895"/>
    </source>
</evidence>
<evidence type="ECO:0000313" key="11">
    <source>
        <dbReference type="Proteomes" id="UP000228987"/>
    </source>
</evidence>
<dbReference type="PIRSF" id="PIRSF003107">
    <property type="entry name" value="PhoU"/>
    <property type="match status" value="1"/>
</dbReference>
<comment type="similarity">
    <text evidence="2 8">Belongs to the PhoU family.</text>
</comment>
<accession>A0A2A5CEG2</accession>
<evidence type="ECO:0000256" key="4">
    <source>
        <dbReference type="ARBA" id="ARBA00022448"/>
    </source>
</evidence>
<dbReference type="Proteomes" id="UP000228987">
    <property type="component" value="Unassembled WGS sequence"/>
</dbReference>
<comment type="subunit">
    <text evidence="3 8">Homodimer.</text>
</comment>